<dbReference type="EMBL" id="CP033065">
    <property type="protein sequence ID" value="AYM86226.1"/>
    <property type="molecule type" value="Genomic_DNA"/>
</dbReference>
<dbReference type="PROSITE" id="PS51257">
    <property type="entry name" value="PROKAR_LIPOPROTEIN"/>
    <property type="match status" value="1"/>
</dbReference>
<gene>
    <name evidence="3" type="ORF">A2I98_01395</name>
    <name evidence="2" type="ORF">D9T18_05625</name>
</gene>
<evidence type="ECO:0000256" key="1">
    <source>
        <dbReference type="SAM" id="SignalP"/>
    </source>
</evidence>
<dbReference type="RefSeq" id="WP_029774020.1">
    <property type="nucleotide sequence ID" value="NZ_CP033065.1"/>
</dbReference>
<feature type="chain" id="PRO_5041924870" description="Lipoprotein" evidence="1">
    <location>
        <begin position="20"/>
        <end position="76"/>
    </location>
</feature>
<dbReference type="Proteomes" id="UP000075621">
    <property type="component" value="Unassembled WGS sequence"/>
</dbReference>
<evidence type="ECO:0000313" key="5">
    <source>
        <dbReference type="Proteomes" id="UP000279995"/>
    </source>
</evidence>
<evidence type="ECO:0008006" key="6">
    <source>
        <dbReference type="Google" id="ProtNLM"/>
    </source>
</evidence>
<evidence type="ECO:0000313" key="2">
    <source>
        <dbReference type="EMBL" id="AYM86226.1"/>
    </source>
</evidence>
<evidence type="ECO:0000313" key="4">
    <source>
        <dbReference type="Proteomes" id="UP000075621"/>
    </source>
</evidence>
<dbReference type="Proteomes" id="UP000279995">
    <property type="component" value="Chromosome I"/>
</dbReference>
<feature type="signal peptide" evidence="1">
    <location>
        <begin position="1"/>
        <end position="19"/>
    </location>
</feature>
<proteinExistence type="predicted"/>
<dbReference type="EMBL" id="LVCM01000034">
    <property type="protein sequence ID" value="KYL31694.1"/>
    <property type="molecule type" value="Genomic_DNA"/>
</dbReference>
<evidence type="ECO:0000313" key="3">
    <source>
        <dbReference type="EMBL" id="KYL31694.1"/>
    </source>
</evidence>
<protein>
    <recommendedName>
        <fullName evidence="6">Lipoprotein</fullName>
    </recommendedName>
</protein>
<organism evidence="2 5">
    <name type="scientific">Pseudoalteromonas agarivorans</name>
    <dbReference type="NCBI Taxonomy" id="176102"/>
    <lineage>
        <taxon>Bacteria</taxon>
        <taxon>Pseudomonadati</taxon>
        <taxon>Pseudomonadota</taxon>
        <taxon>Gammaproteobacteria</taxon>
        <taxon>Alteromonadales</taxon>
        <taxon>Pseudoalteromonadaceae</taxon>
        <taxon>Pseudoalteromonas</taxon>
    </lineage>
</organism>
<dbReference type="AlphaFoldDB" id="A0AAD0TZD3"/>
<keyword evidence="1" id="KW-0732">Signal</keyword>
<name>A0AAD0TZD3_9GAMM</name>
<reference evidence="3 4" key="1">
    <citation type="submission" date="2016-03" db="EMBL/GenBank/DDBJ databases">
        <authorList>
            <person name="Zhang H."/>
            <person name="Liu R."/>
            <person name="Wang M."/>
            <person name="Wang H."/>
            <person name="Wang L."/>
            <person name="Song L."/>
        </authorList>
    </citation>
    <scope>NUCLEOTIDE SEQUENCE [LARGE SCALE GENOMIC DNA]</scope>
    <source>
        <strain evidence="3 4">DSM 16098</strain>
    </source>
</reference>
<accession>A0AAD0TZD3</accession>
<sequence>MKHLCTVLLVILASGCTSAAALKASESDGKICKLEKTTGSNIATRVCRTPEQIAYQEKLSQEAMREMTRGSVKIDK</sequence>
<reference evidence="2 5" key="2">
    <citation type="submission" date="2018-10" db="EMBL/GenBank/DDBJ databases">
        <title>Complete Genome Sequence and Transcriptomic Profiles of a Marine Bacterium, Pseudoalteromonas agarivorans Hao 2018.</title>
        <authorList>
            <person name="Hao L."/>
        </authorList>
    </citation>
    <scope>NUCLEOTIDE SEQUENCE [LARGE SCALE GENOMIC DNA]</scope>
    <source>
        <strain evidence="2 5">Hao 2018</strain>
    </source>
</reference>